<name>A0A1X0S9U3_RHIZD</name>
<reference evidence="1 2" key="1">
    <citation type="journal article" date="2016" name="Proc. Natl. Acad. Sci. U.S.A.">
        <title>Lipid metabolic changes in an early divergent fungus govern the establishment of a mutualistic symbiosis with endobacteria.</title>
        <authorList>
            <person name="Lastovetsky O.A."/>
            <person name="Gaspar M.L."/>
            <person name="Mondo S.J."/>
            <person name="LaButti K.M."/>
            <person name="Sandor L."/>
            <person name="Grigoriev I.V."/>
            <person name="Henry S.A."/>
            <person name="Pawlowska T.E."/>
        </authorList>
    </citation>
    <scope>NUCLEOTIDE SEQUENCE [LARGE SCALE GENOMIC DNA]</scope>
    <source>
        <strain evidence="1 2">ATCC 11559</strain>
    </source>
</reference>
<protein>
    <submittedName>
        <fullName evidence="1">Uncharacterized protein</fullName>
    </submittedName>
</protein>
<dbReference type="Proteomes" id="UP000242381">
    <property type="component" value="Unassembled WGS sequence"/>
</dbReference>
<evidence type="ECO:0000313" key="1">
    <source>
        <dbReference type="EMBL" id="ORE21054.1"/>
    </source>
</evidence>
<sequence length="185" mass="20717">MAEIALNKLPIKNKQTKKPQLTPAVWTGVIALSTYVKALIAENKNSAENYKERINSTTQQFMVDFFQQGLEFSRHMVTGTSGSDPINDDIYADASPTKSSSTVPSYRLSVNHNSLRCLEVNSRLRNTAIRNIRDNGVPFLKDLTATALNFLRYSPGLSMHRLYYGISFVIMIGIPSSRVYCKCSN</sequence>
<proteinExistence type="predicted"/>
<dbReference type="EMBL" id="KV921284">
    <property type="protein sequence ID" value="ORE21054.1"/>
    <property type="molecule type" value="Genomic_DNA"/>
</dbReference>
<evidence type="ECO:0000313" key="2">
    <source>
        <dbReference type="Proteomes" id="UP000242381"/>
    </source>
</evidence>
<accession>A0A1X0S9U3</accession>
<gene>
    <name evidence="1" type="ORF">BCV71DRAFT_232590</name>
</gene>
<dbReference type="AlphaFoldDB" id="A0A1X0S9U3"/>
<organism evidence="1 2">
    <name type="scientific">Rhizopus microsporus</name>
    <dbReference type="NCBI Taxonomy" id="58291"/>
    <lineage>
        <taxon>Eukaryota</taxon>
        <taxon>Fungi</taxon>
        <taxon>Fungi incertae sedis</taxon>
        <taxon>Mucoromycota</taxon>
        <taxon>Mucoromycotina</taxon>
        <taxon>Mucoromycetes</taxon>
        <taxon>Mucorales</taxon>
        <taxon>Mucorineae</taxon>
        <taxon>Rhizopodaceae</taxon>
        <taxon>Rhizopus</taxon>
    </lineage>
</organism>